<dbReference type="Gene3D" id="3.10.20.90">
    <property type="entry name" value="Phosphatidylinositol 3-kinase Catalytic Subunit, Chain A, domain 1"/>
    <property type="match status" value="1"/>
</dbReference>
<keyword evidence="2 6" id="KW-0805">Transcription regulation</keyword>
<gene>
    <name evidence="8" type="ORF">AMTR_s00061p00079290</name>
</gene>
<dbReference type="InterPro" id="IPR033389">
    <property type="entry name" value="AUX/IAA_dom"/>
</dbReference>
<dbReference type="KEGG" id="atr:18447422"/>
<comment type="function">
    <text evidence="6">Aux/IAA proteins are short-lived transcriptional factors that function as repressors of early auxin response genes at low auxin concentrations.</text>
</comment>
<comment type="subcellular location">
    <subcellularLocation>
        <location evidence="1 6">Nucleus</location>
    </subcellularLocation>
</comment>
<dbReference type="Proteomes" id="UP000017836">
    <property type="component" value="Unassembled WGS sequence"/>
</dbReference>
<dbReference type="Gramene" id="ERN19048">
    <property type="protein sequence ID" value="ERN19048"/>
    <property type="gene ID" value="AMTR_s00061p00079290"/>
</dbReference>
<comment type="similarity">
    <text evidence="6">Belongs to the Aux/IAA family.</text>
</comment>
<evidence type="ECO:0000256" key="2">
    <source>
        <dbReference type="ARBA" id="ARBA00023015"/>
    </source>
</evidence>
<dbReference type="GO" id="GO:0006355">
    <property type="term" value="P:regulation of DNA-templated transcription"/>
    <property type="evidence" value="ECO:0007669"/>
    <property type="project" value="InterPro"/>
</dbReference>
<evidence type="ECO:0000256" key="3">
    <source>
        <dbReference type="ARBA" id="ARBA00023163"/>
    </source>
</evidence>
<evidence type="ECO:0000259" key="7">
    <source>
        <dbReference type="PROSITE" id="PS51745"/>
    </source>
</evidence>
<dbReference type="SUPFAM" id="SSF54277">
    <property type="entry name" value="CAD &amp; PB1 domains"/>
    <property type="match status" value="1"/>
</dbReference>
<comment type="subunit">
    <text evidence="6">Homodimers and heterodimers.</text>
</comment>
<reference evidence="9" key="1">
    <citation type="journal article" date="2013" name="Science">
        <title>The Amborella genome and the evolution of flowering plants.</title>
        <authorList>
            <consortium name="Amborella Genome Project"/>
        </authorList>
    </citation>
    <scope>NUCLEOTIDE SEQUENCE [LARGE SCALE GENOMIC DNA]</scope>
</reference>
<dbReference type="EMBL" id="KI392075">
    <property type="protein sequence ID" value="ERN19048.1"/>
    <property type="molecule type" value="Genomic_DNA"/>
</dbReference>
<keyword evidence="4 6" id="KW-0539">Nucleus</keyword>
<evidence type="ECO:0000256" key="1">
    <source>
        <dbReference type="ARBA" id="ARBA00004123"/>
    </source>
</evidence>
<dbReference type="PANTHER" id="PTHR31384">
    <property type="entry name" value="AUXIN RESPONSE FACTOR 4-RELATED"/>
    <property type="match status" value="1"/>
</dbReference>
<dbReference type="PROSITE" id="PS51745">
    <property type="entry name" value="PB1"/>
    <property type="match status" value="1"/>
</dbReference>
<dbReference type="PANTHER" id="PTHR31384:SF1">
    <property type="entry name" value="AUXIN RESPONSE FACTOR 9"/>
    <property type="match status" value="1"/>
</dbReference>
<evidence type="ECO:0000313" key="9">
    <source>
        <dbReference type="Proteomes" id="UP000017836"/>
    </source>
</evidence>
<dbReference type="InterPro" id="IPR053793">
    <property type="entry name" value="PB1-like"/>
</dbReference>
<dbReference type="InterPro" id="IPR044835">
    <property type="entry name" value="ARF_plant"/>
</dbReference>
<name>U5DF71_AMBTC</name>
<accession>U5DF71</accession>
<dbReference type="OrthoDB" id="1934346at2759"/>
<keyword evidence="9" id="KW-1185">Reference proteome</keyword>
<evidence type="ECO:0000313" key="8">
    <source>
        <dbReference type="EMBL" id="ERN19048.1"/>
    </source>
</evidence>
<dbReference type="GO" id="GO:0003677">
    <property type="term" value="F:DNA binding"/>
    <property type="evidence" value="ECO:0007669"/>
    <property type="project" value="InterPro"/>
</dbReference>
<evidence type="ECO:0000256" key="6">
    <source>
        <dbReference type="RuleBase" id="RU004549"/>
    </source>
</evidence>
<sequence>MADMDDCLSSIEEPNKEQVSRRTCTKAFMKGHAIGRAVNLNTLNSYDQLKDVLEDKFQIWGELLNSNHKWVLLYIDHDGEMMIVGDDPWLEFRNIAKKILIYSREEVNRMMLPADFGF</sequence>
<dbReference type="HOGENOM" id="CLU_146440_0_0_1"/>
<proteinExistence type="inferred from homology"/>
<feature type="domain" description="PB1" evidence="7">
    <location>
        <begin position="22"/>
        <end position="115"/>
    </location>
</feature>
<dbReference type="AlphaFoldDB" id="U5DF71"/>
<keyword evidence="6" id="KW-0678">Repressor</keyword>
<organism evidence="8 9">
    <name type="scientific">Amborella trichopoda</name>
    <dbReference type="NCBI Taxonomy" id="13333"/>
    <lineage>
        <taxon>Eukaryota</taxon>
        <taxon>Viridiplantae</taxon>
        <taxon>Streptophyta</taxon>
        <taxon>Embryophyta</taxon>
        <taxon>Tracheophyta</taxon>
        <taxon>Spermatophyta</taxon>
        <taxon>Magnoliopsida</taxon>
        <taxon>Amborellales</taxon>
        <taxon>Amborellaceae</taxon>
        <taxon>Amborella</taxon>
    </lineage>
</organism>
<dbReference type="Pfam" id="PF02309">
    <property type="entry name" value="AUX_IAA"/>
    <property type="match status" value="1"/>
</dbReference>
<evidence type="ECO:0000256" key="4">
    <source>
        <dbReference type="ARBA" id="ARBA00023242"/>
    </source>
</evidence>
<keyword evidence="3 6" id="KW-0804">Transcription</keyword>
<keyword evidence="5 6" id="KW-0927">Auxin signaling pathway</keyword>
<dbReference type="GO" id="GO:0005634">
    <property type="term" value="C:nucleus"/>
    <property type="evidence" value="ECO:0007669"/>
    <property type="project" value="UniProtKB-SubCell"/>
</dbReference>
<dbReference type="GO" id="GO:0009734">
    <property type="term" value="P:auxin-activated signaling pathway"/>
    <property type="evidence" value="ECO:0007669"/>
    <property type="project" value="UniProtKB-UniRule"/>
</dbReference>
<evidence type="ECO:0000256" key="5">
    <source>
        <dbReference type="ARBA" id="ARBA00023294"/>
    </source>
</evidence>
<protein>
    <recommendedName>
        <fullName evidence="6">Auxin-responsive protein</fullName>
    </recommendedName>
</protein>